<organism evidence="3 4">
    <name type="scientific">Escherichia coli</name>
    <dbReference type="NCBI Taxonomy" id="562"/>
    <lineage>
        <taxon>Bacteria</taxon>
        <taxon>Pseudomonadati</taxon>
        <taxon>Pseudomonadota</taxon>
        <taxon>Gammaproteobacteria</taxon>
        <taxon>Enterobacterales</taxon>
        <taxon>Enterobacteriaceae</taxon>
        <taxon>Escherichia</taxon>
    </lineage>
</organism>
<reference evidence="3 4" key="1">
    <citation type="submission" date="2018-06" db="EMBL/GenBank/DDBJ databases">
        <authorList>
            <consortium name="Pathogen Informatics"/>
            <person name="Doyle S."/>
        </authorList>
    </citation>
    <scope>NUCLEOTIDE SEQUENCE [LARGE SCALE GENOMIC DNA]</scope>
    <source>
        <strain evidence="3 4">NCTC7928</strain>
    </source>
</reference>
<dbReference type="GO" id="GO:0050660">
    <property type="term" value="F:flavin adenine dinucleotide binding"/>
    <property type="evidence" value="ECO:0007669"/>
    <property type="project" value="TreeGrafter"/>
</dbReference>
<dbReference type="InterPro" id="IPR012001">
    <property type="entry name" value="Thiamin_PyroP_enz_TPP-bd_dom"/>
</dbReference>
<evidence type="ECO:0000259" key="2">
    <source>
        <dbReference type="Pfam" id="PF02776"/>
    </source>
</evidence>
<dbReference type="AlphaFoldDB" id="A0A376LHU2"/>
<name>A0A376LHU2_ECOLX</name>
<protein>
    <submittedName>
        <fullName evidence="3">Acetolactate synthase 3 catalytic subunit</fullName>
        <ecNumber evidence="3">2.2.1.6</ecNumber>
    </submittedName>
</protein>
<keyword evidence="3" id="KW-0808">Transferase</keyword>
<dbReference type="GO" id="GO:0005948">
    <property type="term" value="C:acetolactate synthase complex"/>
    <property type="evidence" value="ECO:0007669"/>
    <property type="project" value="TreeGrafter"/>
</dbReference>
<dbReference type="Gene3D" id="3.40.50.970">
    <property type="match status" value="1"/>
</dbReference>
<dbReference type="GO" id="GO:0009097">
    <property type="term" value="P:isoleucine biosynthetic process"/>
    <property type="evidence" value="ECO:0007669"/>
    <property type="project" value="TreeGrafter"/>
</dbReference>
<dbReference type="Pfam" id="PF02776">
    <property type="entry name" value="TPP_enzyme_N"/>
    <property type="match status" value="1"/>
</dbReference>
<dbReference type="GO" id="GO:0009099">
    <property type="term" value="P:L-valine biosynthetic process"/>
    <property type="evidence" value="ECO:0007669"/>
    <property type="project" value="TreeGrafter"/>
</dbReference>
<dbReference type="CDD" id="cd07035">
    <property type="entry name" value="TPP_PYR_POX_like"/>
    <property type="match status" value="1"/>
</dbReference>
<evidence type="ECO:0000313" key="4">
    <source>
        <dbReference type="Proteomes" id="UP000254877"/>
    </source>
</evidence>
<feature type="domain" description="Thiamine pyrophosphate enzyme N-terminal TPP-binding" evidence="2">
    <location>
        <begin position="5"/>
        <end position="92"/>
    </location>
</feature>
<evidence type="ECO:0000313" key="3">
    <source>
        <dbReference type="EMBL" id="STF43766.1"/>
    </source>
</evidence>
<dbReference type="EC" id="2.2.1.6" evidence="3"/>
<dbReference type="InterPro" id="IPR045229">
    <property type="entry name" value="TPP_enz"/>
</dbReference>
<dbReference type="PANTHER" id="PTHR18968:SF13">
    <property type="entry name" value="ACETOLACTATE SYNTHASE CATALYTIC SUBUNIT, MITOCHONDRIAL"/>
    <property type="match status" value="1"/>
</dbReference>
<dbReference type="GO" id="GO:0003984">
    <property type="term" value="F:acetolactate synthase activity"/>
    <property type="evidence" value="ECO:0007669"/>
    <property type="project" value="UniProtKB-EC"/>
</dbReference>
<comment type="similarity">
    <text evidence="1">Belongs to the TPP enzyme family.</text>
</comment>
<sequence>MEMLSGAEMVVRSLIDQGVKQVFGYPGGAVLDIYDALHTVGGIDHVLVRHEQAAVHMADGLARATGEVGVVLVTSGPGATNAITGIATAYMDFHSLSCPFRAGSDLVDRLRCLSGVRHGGDFSPCG</sequence>
<dbReference type="GO" id="GO:0030976">
    <property type="term" value="F:thiamine pyrophosphate binding"/>
    <property type="evidence" value="ECO:0007669"/>
    <property type="project" value="InterPro"/>
</dbReference>
<dbReference type="InterPro" id="IPR029061">
    <property type="entry name" value="THDP-binding"/>
</dbReference>
<proteinExistence type="inferred from homology"/>
<dbReference type="SUPFAM" id="SSF52518">
    <property type="entry name" value="Thiamin diphosphate-binding fold (THDP-binding)"/>
    <property type="match status" value="1"/>
</dbReference>
<dbReference type="EMBL" id="UGAB01000002">
    <property type="protein sequence ID" value="STF43766.1"/>
    <property type="molecule type" value="Genomic_DNA"/>
</dbReference>
<accession>A0A376LHU2</accession>
<evidence type="ECO:0000256" key="1">
    <source>
        <dbReference type="ARBA" id="ARBA00007812"/>
    </source>
</evidence>
<dbReference type="PANTHER" id="PTHR18968">
    <property type="entry name" value="THIAMINE PYROPHOSPHATE ENZYMES"/>
    <property type="match status" value="1"/>
</dbReference>
<dbReference type="Proteomes" id="UP000254877">
    <property type="component" value="Unassembled WGS sequence"/>
</dbReference>
<gene>
    <name evidence="3" type="primary">ilvI_1</name>
    <name evidence="3" type="ORF">NCTC7928_04473</name>
</gene>